<evidence type="ECO:0000313" key="2">
    <source>
        <dbReference type="EMBL" id="GFS07844.1"/>
    </source>
</evidence>
<name>A0AAV4IBL6_9GAST</name>
<evidence type="ECO:0000313" key="3">
    <source>
        <dbReference type="Proteomes" id="UP000762676"/>
    </source>
</evidence>
<protein>
    <submittedName>
        <fullName evidence="2">Uncharacterized protein</fullName>
    </submittedName>
</protein>
<dbReference type="AlphaFoldDB" id="A0AAV4IBL6"/>
<evidence type="ECO:0000256" key="1">
    <source>
        <dbReference type="SAM" id="MobiDB-lite"/>
    </source>
</evidence>
<comment type="caution">
    <text evidence="2">The sequence shown here is derived from an EMBL/GenBank/DDBJ whole genome shotgun (WGS) entry which is preliminary data.</text>
</comment>
<proteinExistence type="predicted"/>
<organism evidence="2 3">
    <name type="scientific">Elysia marginata</name>
    <dbReference type="NCBI Taxonomy" id="1093978"/>
    <lineage>
        <taxon>Eukaryota</taxon>
        <taxon>Metazoa</taxon>
        <taxon>Spiralia</taxon>
        <taxon>Lophotrochozoa</taxon>
        <taxon>Mollusca</taxon>
        <taxon>Gastropoda</taxon>
        <taxon>Heterobranchia</taxon>
        <taxon>Euthyneura</taxon>
        <taxon>Panpulmonata</taxon>
        <taxon>Sacoglossa</taxon>
        <taxon>Placobranchoidea</taxon>
        <taxon>Plakobranchidae</taxon>
        <taxon>Elysia</taxon>
    </lineage>
</organism>
<feature type="region of interest" description="Disordered" evidence="1">
    <location>
        <begin position="21"/>
        <end position="41"/>
    </location>
</feature>
<keyword evidence="3" id="KW-1185">Reference proteome</keyword>
<feature type="region of interest" description="Disordered" evidence="1">
    <location>
        <begin position="147"/>
        <end position="168"/>
    </location>
</feature>
<reference evidence="2 3" key="1">
    <citation type="journal article" date="2021" name="Elife">
        <title>Chloroplast acquisition without the gene transfer in kleptoplastic sea slugs, Plakobranchus ocellatus.</title>
        <authorList>
            <person name="Maeda T."/>
            <person name="Takahashi S."/>
            <person name="Yoshida T."/>
            <person name="Shimamura S."/>
            <person name="Takaki Y."/>
            <person name="Nagai Y."/>
            <person name="Toyoda A."/>
            <person name="Suzuki Y."/>
            <person name="Arimoto A."/>
            <person name="Ishii H."/>
            <person name="Satoh N."/>
            <person name="Nishiyama T."/>
            <person name="Hasebe M."/>
            <person name="Maruyama T."/>
            <person name="Minagawa J."/>
            <person name="Obokata J."/>
            <person name="Shigenobu S."/>
        </authorList>
    </citation>
    <scope>NUCLEOTIDE SEQUENCE [LARGE SCALE GENOMIC DNA]</scope>
</reference>
<sequence length="168" mass="18576">MKGNTQHCVQSVEAWMKTCGRSRRREMKEEPHGAIMKKRPARPRQKIPVVVFSPPLPPPCLSNTCLIGIVRRSQQERHRERGEGEGTLSRNKQDCLFCSHAKGGGVRVCLCLCDRDAPAPPRPVLTIFSPLPVSLSSRFLLEDTQGSEGAGGIRWNEQTDGYLAQGGT</sequence>
<accession>A0AAV4IBL6</accession>
<dbReference type="EMBL" id="BMAT01009514">
    <property type="protein sequence ID" value="GFS07844.1"/>
    <property type="molecule type" value="Genomic_DNA"/>
</dbReference>
<gene>
    <name evidence="2" type="ORF">ElyMa_004742000</name>
</gene>
<dbReference type="Proteomes" id="UP000762676">
    <property type="component" value="Unassembled WGS sequence"/>
</dbReference>